<feature type="compositionally biased region" description="Pro residues" evidence="1">
    <location>
        <begin position="153"/>
        <end position="173"/>
    </location>
</feature>
<accession>A0A812SX97</accession>
<dbReference type="AlphaFoldDB" id="A0A812SX97"/>
<evidence type="ECO:0000313" key="3">
    <source>
        <dbReference type="Proteomes" id="UP000604046"/>
    </source>
</evidence>
<organism evidence="2 3">
    <name type="scientific">Symbiodinium natans</name>
    <dbReference type="NCBI Taxonomy" id="878477"/>
    <lineage>
        <taxon>Eukaryota</taxon>
        <taxon>Sar</taxon>
        <taxon>Alveolata</taxon>
        <taxon>Dinophyceae</taxon>
        <taxon>Suessiales</taxon>
        <taxon>Symbiodiniaceae</taxon>
        <taxon>Symbiodinium</taxon>
    </lineage>
</organism>
<keyword evidence="3" id="KW-1185">Reference proteome</keyword>
<reference evidence="2" key="1">
    <citation type="submission" date="2021-02" db="EMBL/GenBank/DDBJ databases">
        <authorList>
            <person name="Dougan E. K."/>
            <person name="Rhodes N."/>
            <person name="Thang M."/>
            <person name="Chan C."/>
        </authorList>
    </citation>
    <scope>NUCLEOTIDE SEQUENCE</scope>
</reference>
<dbReference type="Proteomes" id="UP000604046">
    <property type="component" value="Unassembled WGS sequence"/>
</dbReference>
<proteinExistence type="predicted"/>
<evidence type="ECO:0000256" key="1">
    <source>
        <dbReference type="SAM" id="MobiDB-lite"/>
    </source>
</evidence>
<gene>
    <name evidence="2" type="ORF">SNAT2548_LOCUS28054</name>
</gene>
<comment type="caution">
    <text evidence="2">The sequence shown here is derived from an EMBL/GenBank/DDBJ whole genome shotgun (WGS) entry which is preliminary data.</text>
</comment>
<sequence length="224" mass="24620">MPPVTALWVKEGVAALAVFNDGSCEDLFRHGKNLCKDMLGDIVENDGGEYTTTPLLQKSLEAEVEPFCSAHCCVVSGNDVYGVGAASNKKQRTRAAYVAAAVHEMARKWQPSNVEHELLRRGWQWEDQIMVSLTKLVAEAVECLNDLRKGPQRQPPPPADTSPPRAQPAPPPSWQSSRPTGQGAQPYSAPRVELWHPDPTQPLTASDVRKTTQGFLIRGPESWD</sequence>
<evidence type="ECO:0000313" key="2">
    <source>
        <dbReference type="EMBL" id="CAE7500932.1"/>
    </source>
</evidence>
<feature type="region of interest" description="Disordered" evidence="1">
    <location>
        <begin position="148"/>
        <end position="224"/>
    </location>
</feature>
<dbReference type="EMBL" id="CAJNDS010002501">
    <property type="protein sequence ID" value="CAE7500932.1"/>
    <property type="molecule type" value="Genomic_DNA"/>
</dbReference>
<name>A0A812SX97_9DINO</name>
<protein>
    <submittedName>
        <fullName evidence="2">Uncharacterized protein</fullName>
    </submittedName>
</protein>
<dbReference type="OrthoDB" id="448650at2759"/>